<gene>
    <name evidence="2" type="ORF">HNQ68_000551</name>
</gene>
<reference evidence="2 3" key="1">
    <citation type="submission" date="2020-08" db="EMBL/GenBank/DDBJ databases">
        <title>Genomic Encyclopedia of Type Strains, Phase IV (KMG-IV): sequencing the most valuable type-strain genomes for metagenomic binning, comparative biology and taxonomic classification.</title>
        <authorList>
            <person name="Goeker M."/>
        </authorList>
    </citation>
    <scope>NUCLEOTIDE SEQUENCE [LARGE SCALE GENOMIC DNA]</scope>
    <source>
        <strain evidence="2 3">DSM 25620</strain>
    </source>
</reference>
<sequence>MSVLRPILSACLLSVLWTGTVLAQQNPAEPQKQEQVKAEGPCAAIFAEADLSSLLDGAEITYRADGCTLSNVTIDAGTYQSWSAETVEIRSAPLEKDAEYWPEWAEISVKSVGYWPSSLPAMRYLSKIQKNGFDLKLAYQWDKDSKIFRVNEARFSGRYIGEVLSSATVELSELPRFDILGAQSSSLETMKIREISTELDDQGFFANYVMTTIVGMIGYNDDPEPEIEKYRSMALAFVAGLSANMIDADGKKALSRLIVDLPHPQSKAAIKLVFDPAFSVSQSDSSPLAVLAAFQKNLKISAVYAGK</sequence>
<protein>
    <recommendedName>
        <fullName evidence="4">DUF1849 family protein</fullName>
    </recommendedName>
</protein>
<name>A0A7W8AHN6_9HYPH</name>
<keyword evidence="3" id="KW-1185">Reference proteome</keyword>
<dbReference type="Proteomes" id="UP000531231">
    <property type="component" value="Unassembled WGS sequence"/>
</dbReference>
<dbReference type="RefSeq" id="WP_151158615.1">
    <property type="nucleotide sequence ID" value="NZ_JACHIL010000001.1"/>
</dbReference>
<evidence type="ECO:0000313" key="3">
    <source>
        <dbReference type="Proteomes" id="UP000531231"/>
    </source>
</evidence>
<evidence type="ECO:0000256" key="1">
    <source>
        <dbReference type="SAM" id="SignalP"/>
    </source>
</evidence>
<evidence type="ECO:0008006" key="4">
    <source>
        <dbReference type="Google" id="ProtNLM"/>
    </source>
</evidence>
<feature type="signal peptide" evidence="1">
    <location>
        <begin position="1"/>
        <end position="23"/>
    </location>
</feature>
<dbReference type="EMBL" id="JACHIL010000001">
    <property type="protein sequence ID" value="MBB5090039.1"/>
    <property type="molecule type" value="Genomic_DNA"/>
</dbReference>
<feature type="chain" id="PRO_5031338691" description="DUF1849 family protein" evidence="1">
    <location>
        <begin position="24"/>
        <end position="307"/>
    </location>
</feature>
<organism evidence="2 3">
    <name type="scientific">Pseudochrobactrum saccharolyticum</name>
    <dbReference type="NCBI Taxonomy" id="354352"/>
    <lineage>
        <taxon>Bacteria</taxon>
        <taxon>Pseudomonadati</taxon>
        <taxon>Pseudomonadota</taxon>
        <taxon>Alphaproteobacteria</taxon>
        <taxon>Hyphomicrobiales</taxon>
        <taxon>Brucellaceae</taxon>
        <taxon>Pseudochrobactrum</taxon>
    </lineage>
</organism>
<proteinExistence type="predicted"/>
<keyword evidence="1" id="KW-0732">Signal</keyword>
<evidence type="ECO:0000313" key="2">
    <source>
        <dbReference type="EMBL" id="MBB5090039.1"/>
    </source>
</evidence>
<comment type="caution">
    <text evidence="2">The sequence shown here is derived from an EMBL/GenBank/DDBJ whole genome shotgun (WGS) entry which is preliminary data.</text>
</comment>
<accession>A0A7W8AHN6</accession>
<dbReference type="AlphaFoldDB" id="A0A7W8AHN6"/>